<dbReference type="Proteomes" id="UP000886191">
    <property type="component" value="Unassembled WGS sequence"/>
</dbReference>
<dbReference type="InterPro" id="IPR036388">
    <property type="entry name" value="WH-like_DNA-bd_sf"/>
</dbReference>
<name>A0A831QPK4_9FLAO</name>
<dbReference type="GO" id="GO:0016987">
    <property type="term" value="F:sigma factor activity"/>
    <property type="evidence" value="ECO:0007669"/>
    <property type="project" value="InterPro"/>
</dbReference>
<dbReference type="InterPro" id="IPR013324">
    <property type="entry name" value="RNA_pol_sigma_r3/r4-like"/>
</dbReference>
<dbReference type="Pfam" id="PF08281">
    <property type="entry name" value="Sigma70_r4_2"/>
    <property type="match status" value="1"/>
</dbReference>
<comment type="caution">
    <text evidence="2">The sequence shown here is derived from an EMBL/GenBank/DDBJ whole genome shotgun (WGS) entry which is preliminary data.</text>
</comment>
<dbReference type="SUPFAM" id="SSF88659">
    <property type="entry name" value="Sigma3 and sigma4 domains of RNA polymerase sigma factors"/>
    <property type="match status" value="1"/>
</dbReference>
<dbReference type="GO" id="GO:0003677">
    <property type="term" value="F:DNA binding"/>
    <property type="evidence" value="ECO:0007669"/>
    <property type="project" value="InterPro"/>
</dbReference>
<evidence type="ECO:0000313" key="2">
    <source>
        <dbReference type="EMBL" id="HEA20421.1"/>
    </source>
</evidence>
<feature type="domain" description="RNA polymerase sigma factor 70 region 4 type 2" evidence="1">
    <location>
        <begin position="21"/>
        <end position="70"/>
    </location>
</feature>
<proteinExistence type="predicted"/>
<dbReference type="EMBL" id="DRGL01000023">
    <property type="protein sequence ID" value="HEA20421.1"/>
    <property type="molecule type" value="Genomic_DNA"/>
</dbReference>
<dbReference type="CDD" id="cd06171">
    <property type="entry name" value="Sigma70_r4"/>
    <property type="match status" value="1"/>
</dbReference>
<reference evidence="2" key="1">
    <citation type="journal article" date="2020" name="mSystems">
        <title>Genome- and Community-Level Interaction Insights into Carbon Utilization and Element Cycling Functions of Hydrothermarchaeota in Hydrothermal Sediment.</title>
        <authorList>
            <person name="Zhou Z."/>
            <person name="Liu Y."/>
            <person name="Xu W."/>
            <person name="Pan J."/>
            <person name="Luo Z.H."/>
            <person name="Li M."/>
        </authorList>
    </citation>
    <scope>NUCLEOTIDE SEQUENCE [LARGE SCALE GENOMIC DNA]</scope>
    <source>
        <strain evidence="2">HyVt-345</strain>
    </source>
</reference>
<dbReference type="Gene3D" id="1.10.10.10">
    <property type="entry name" value="Winged helix-like DNA-binding domain superfamily/Winged helix DNA-binding domain"/>
    <property type="match status" value="1"/>
</dbReference>
<organism evidence="2">
    <name type="scientific">Pricia antarctica</name>
    <dbReference type="NCBI Taxonomy" id="641691"/>
    <lineage>
        <taxon>Bacteria</taxon>
        <taxon>Pseudomonadati</taxon>
        <taxon>Bacteroidota</taxon>
        <taxon>Flavobacteriia</taxon>
        <taxon>Flavobacteriales</taxon>
        <taxon>Flavobacteriaceae</taxon>
        <taxon>Pricia</taxon>
    </lineage>
</organism>
<gene>
    <name evidence="2" type="ORF">ENH87_05835</name>
</gene>
<dbReference type="GO" id="GO:0006352">
    <property type="term" value="P:DNA-templated transcription initiation"/>
    <property type="evidence" value="ECO:0007669"/>
    <property type="project" value="InterPro"/>
</dbReference>
<protein>
    <recommendedName>
        <fullName evidence="1">RNA polymerase sigma factor 70 region 4 type 2 domain-containing protein</fullName>
    </recommendedName>
</protein>
<dbReference type="InterPro" id="IPR013249">
    <property type="entry name" value="RNA_pol_sigma70_r4_t2"/>
</dbReference>
<sequence>MQFVELVCGNTDTFYSEDLQEELKNAIAKLKQHYRDIIIAIDFEGYCMKEIALETEIPQGTIMSKRHRGLSIF</sequence>
<evidence type="ECO:0000259" key="1">
    <source>
        <dbReference type="Pfam" id="PF08281"/>
    </source>
</evidence>
<accession>A0A831QPK4</accession>
<dbReference type="AlphaFoldDB" id="A0A831QPK4"/>